<feature type="region of interest" description="Disordered" evidence="1">
    <location>
        <begin position="326"/>
        <end position="382"/>
    </location>
</feature>
<sequence>MVVVTLPVGWHKGFSTRCNREYYISPLGKTQWNIPNNSTFPADAEFIHSPTDNPQGHFFNGQARLTAPSPPLSPPQSSLVLPAVGATPSPRTHLYTEPHHQAPSQASEPVTQWEVQIKHSRNQTVPEVSATAQAQQAQGYPQQPQFNSNGYSGRDFNSPPPLIGAQQSSDTWYPPNNVPRNSGYAWDQTRSYTPAQTAPNYAPQNQGPPMQPSNQYNIPGNNVPNVQGYNSQQHAPQAYPASQYQTKAQISPHPPTVQITQPQPPYDTLPAHSNAYGQNPNAQQPRYDRVGGSSGFTVDAGPYNGPYVQQTHRPDGNDRPLAPVPTDYSNLQTRRNGNIVDPVPRTDQFRDEGFTNRSFETPSPHNRHVSTVPGSFPPTPPRPKYDGVYTSEPLRPDHTLTVYRQTSPVPQTVQEMSETVRSLEEDLANAKRDINRMSYAQRSRPTSMIVTQLSESSHPPPPSVESITDPEDDSRLKGLVRDLADHTIDAFDSSSTREKKKKRRVKLEKLQKNKPKERRRSRHTSRTVTIEVCPADTA</sequence>
<feature type="compositionally biased region" description="Polar residues" evidence="1">
    <location>
        <begin position="439"/>
        <end position="453"/>
    </location>
</feature>
<dbReference type="InterPro" id="IPR001202">
    <property type="entry name" value="WW_dom"/>
</dbReference>
<evidence type="ECO:0000313" key="3">
    <source>
        <dbReference type="EMBL" id="OLL26886.1"/>
    </source>
</evidence>
<feature type="region of interest" description="Disordered" evidence="1">
    <location>
        <begin position="491"/>
        <end position="538"/>
    </location>
</feature>
<proteinExistence type="predicted"/>
<dbReference type="PROSITE" id="PS01159">
    <property type="entry name" value="WW_DOMAIN_1"/>
    <property type="match status" value="1"/>
</dbReference>
<feature type="region of interest" description="Disordered" evidence="1">
    <location>
        <begin position="126"/>
        <end position="286"/>
    </location>
</feature>
<organism evidence="3 4">
    <name type="scientific">Neolecta irregularis (strain DAH-3)</name>
    <dbReference type="NCBI Taxonomy" id="1198029"/>
    <lineage>
        <taxon>Eukaryota</taxon>
        <taxon>Fungi</taxon>
        <taxon>Dikarya</taxon>
        <taxon>Ascomycota</taxon>
        <taxon>Taphrinomycotina</taxon>
        <taxon>Neolectales</taxon>
        <taxon>Neolectaceae</taxon>
        <taxon>Neolecta</taxon>
    </lineage>
</organism>
<name>A0A1U7LW26_NEOID</name>
<feature type="region of interest" description="Disordered" evidence="1">
    <location>
        <begin position="439"/>
        <end position="472"/>
    </location>
</feature>
<feature type="compositionally biased region" description="Polar residues" evidence="1">
    <location>
        <begin position="355"/>
        <end position="364"/>
    </location>
</feature>
<dbReference type="EMBL" id="LXFE01000138">
    <property type="protein sequence ID" value="OLL26886.1"/>
    <property type="molecule type" value="Genomic_DNA"/>
</dbReference>
<keyword evidence="4" id="KW-1185">Reference proteome</keyword>
<dbReference type="Proteomes" id="UP000186594">
    <property type="component" value="Unassembled WGS sequence"/>
</dbReference>
<evidence type="ECO:0000313" key="4">
    <source>
        <dbReference type="Proteomes" id="UP000186594"/>
    </source>
</evidence>
<protein>
    <recommendedName>
        <fullName evidence="2">WW domain-containing protein</fullName>
    </recommendedName>
</protein>
<gene>
    <name evidence="3" type="ORF">NEOLI_000692</name>
</gene>
<feature type="compositionally biased region" description="Polar residues" evidence="1">
    <location>
        <begin position="327"/>
        <end position="336"/>
    </location>
</feature>
<feature type="compositionally biased region" description="Polar residues" evidence="1">
    <location>
        <begin position="275"/>
        <end position="284"/>
    </location>
</feature>
<feature type="domain" description="WW" evidence="2">
    <location>
        <begin position="10"/>
        <end position="35"/>
    </location>
</feature>
<evidence type="ECO:0000259" key="2">
    <source>
        <dbReference type="PROSITE" id="PS01159"/>
    </source>
</evidence>
<reference evidence="3 4" key="1">
    <citation type="submission" date="2016-04" db="EMBL/GenBank/DDBJ databases">
        <title>Evolutionary innovation and constraint leading to complex multicellularity in the Ascomycota.</title>
        <authorList>
            <person name="Cisse O."/>
            <person name="Nguyen A."/>
            <person name="Hewitt D.A."/>
            <person name="Jedd G."/>
            <person name="Stajich J.E."/>
        </authorList>
    </citation>
    <scope>NUCLEOTIDE SEQUENCE [LARGE SCALE GENOMIC DNA]</scope>
    <source>
        <strain evidence="3 4">DAH-3</strain>
    </source>
</reference>
<accession>A0A1U7LW26</accession>
<feature type="compositionally biased region" description="Basic residues" evidence="1">
    <location>
        <begin position="498"/>
        <end position="525"/>
    </location>
</feature>
<feature type="compositionally biased region" description="Low complexity" evidence="1">
    <location>
        <begin position="130"/>
        <end position="145"/>
    </location>
</feature>
<evidence type="ECO:0000256" key="1">
    <source>
        <dbReference type="SAM" id="MobiDB-lite"/>
    </source>
</evidence>
<dbReference type="AlphaFoldDB" id="A0A1U7LW26"/>
<feature type="compositionally biased region" description="Polar residues" evidence="1">
    <location>
        <begin position="188"/>
        <end position="249"/>
    </location>
</feature>
<comment type="caution">
    <text evidence="3">The sequence shown here is derived from an EMBL/GenBank/DDBJ whole genome shotgun (WGS) entry which is preliminary data.</text>
</comment>